<sequence>MSYVRFSKETQKLPVLDPKNKQIKRIVAVGYDNVDLTDVVGKRGVAVGVPYYYKDSDVDNVVKAIQGKYKPTPRPPTTTRRPTTSRPSTTPKPRQILKCLFVADLFNFGKDGDKYHDEAELINSVGYDFFTSDEIMPSAGLAISTINSLSSADDRINCIVFFSAQRNTQSLPVLNPENQQIKRIVAVGFDSTDLTRVAGNRGIAVSVPYYWKDSDVENIMKAIEGKIKPVASTTRKPTTRKPSTTPKPRQVLKCLFIGDLYNFGKDADKYVDETELIQVVGYDFFTSTEAIASAGLWAYGYTTFPKSPDLSRVNATAIEVINNLPGTETRINCVVLFSAQNNTQTLPALNPQNKEIKRIVAVGYDSTDLTKVVGGRGVAVSVPFYWKDSHAQTILNAILGK</sequence>
<evidence type="ECO:0000256" key="1">
    <source>
        <dbReference type="SAM" id="MobiDB-lite"/>
    </source>
</evidence>
<name>A0A0B1T053_OESDE</name>
<gene>
    <name evidence="2" type="ORF">OESDEN_09541</name>
</gene>
<protein>
    <submittedName>
        <fullName evidence="2">Uncharacterized protein</fullName>
    </submittedName>
</protein>
<organism evidence="2 3">
    <name type="scientific">Oesophagostomum dentatum</name>
    <name type="common">Nodular worm</name>
    <dbReference type="NCBI Taxonomy" id="61180"/>
    <lineage>
        <taxon>Eukaryota</taxon>
        <taxon>Metazoa</taxon>
        <taxon>Ecdysozoa</taxon>
        <taxon>Nematoda</taxon>
        <taxon>Chromadorea</taxon>
        <taxon>Rhabditida</taxon>
        <taxon>Rhabditina</taxon>
        <taxon>Rhabditomorpha</taxon>
        <taxon>Strongyloidea</taxon>
        <taxon>Strongylidae</taxon>
        <taxon>Oesophagostomum</taxon>
    </lineage>
</organism>
<evidence type="ECO:0000313" key="2">
    <source>
        <dbReference type="EMBL" id="KHJ90614.1"/>
    </source>
</evidence>
<dbReference type="AlphaFoldDB" id="A0A0B1T053"/>
<proteinExistence type="predicted"/>
<reference evidence="2 3" key="1">
    <citation type="submission" date="2014-03" db="EMBL/GenBank/DDBJ databases">
        <title>Draft genome of the hookworm Oesophagostomum dentatum.</title>
        <authorList>
            <person name="Mitreva M."/>
        </authorList>
    </citation>
    <scope>NUCLEOTIDE SEQUENCE [LARGE SCALE GENOMIC DNA]</scope>
    <source>
        <strain evidence="2 3">OD-Hann</strain>
    </source>
</reference>
<feature type="compositionally biased region" description="Low complexity" evidence="1">
    <location>
        <begin position="77"/>
        <end position="92"/>
    </location>
</feature>
<dbReference type="Proteomes" id="UP000053660">
    <property type="component" value="Unassembled WGS sequence"/>
</dbReference>
<dbReference type="EMBL" id="KN552846">
    <property type="protein sequence ID" value="KHJ90614.1"/>
    <property type="molecule type" value="Genomic_DNA"/>
</dbReference>
<keyword evidence="3" id="KW-1185">Reference proteome</keyword>
<dbReference type="OrthoDB" id="5871835at2759"/>
<feature type="region of interest" description="Disordered" evidence="1">
    <location>
        <begin position="67"/>
        <end position="92"/>
    </location>
</feature>
<evidence type="ECO:0000313" key="3">
    <source>
        <dbReference type="Proteomes" id="UP000053660"/>
    </source>
</evidence>
<accession>A0A0B1T053</accession>